<evidence type="ECO:0000313" key="10">
    <source>
        <dbReference type="Proteomes" id="UP000663760"/>
    </source>
</evidence>
<sequence length="772" mass="82656">MDSSENEENMFIVGDAKLHGGMCKALSSIVCKVLEIFPAIEAERPRSKSGIQALCSLHVAIDKAKNLLRHCSESSKLYLAITGESILQKFEKAKHALLGSLRGVEDIMPESIGFQIMEIVNELEQTVFALDHSEKNVGEVVIQLLQKERKLNSNSNDTVELEIFHQAATKLGIISSKAALTERRALKKLIERARAEEDWRKESIVLYILHLMRKYSKLFRSELSDDTDSQGSAPCSPTVLSSFEECSVLSANGQAFERQLAKISSFSLKPSSRKSGGMPVPPEELHCPISLQIMYDPVIISSGQTYERACIEKWLNEGHRTCPKTQQQLSHLCLTPNYCVKGLIANWCEQNGIAIPEAPPDPVELTYWRLALSECEATDSRSVGSIDSCKLNDVKVVPPANNGGENLSGGCCPEYETDELQRLENLLSALCEGDDLGKKCRVVEEIRFILKDDEEARIYMGGNGFVEALVQFLALAISEGDGACQDVGAMALFNLAVNNNRNKGLILSGGIIPLLEEMMQNSSYEAATALFLNLSCLDEAKPAIGASAAVPQLVKLLHAAHAGAQCKADALHALYNLSGHPPNAAGLIAAGIVEALHAAVAGPPEPEGSTWVEKSVAIFTNLGSSPGGKKEIVAAPGLIGALAALLDMGEAAEQEQAVACLLVLCDGDDCCSHLVLQEGVIPALVSLSVNGTSRAREKAQSLLTAFREQRQRVAPNCGEGSSGGGAAGAAAAAGVGEGGGGEGKPLCKSKSKKLGRTLSSMWKNKNFSVYQC</sequence>
<dbReference type="SMART" id="SM00504">
    <property type="entry name" value="Ubox"/>
    <property type="match status" value="1"/>
</dbReference>
<evidence type="ECO:0000256" key="4">
    <source>
        <dbReference type="ARBA" id="ARBA00022679"/>
    </source>
</evidence>
<dbReference type="SUPFAM" id="SSF57850">
    <property type="entry name" value="RING/U-box"/>
    <property type="match status" value="1"/>
</dbReference>
<evidence type="ECO:0000313" key="9">
    <source>
        <dbReference type="EMBL" id="CAA7405147.1"/>
    </source>
</evidence>
<dbReference type="AlphaFoldDB" id="A0A7I8L561"/>
<evidence type="ECO:0000256" key="7">
    <source>
        <dbReference type="PROSITE-ProRule" id="PRU00259"/>
    </source>
</evidence>
<organism evidence="9 10">
    <name type="scientific">Spirodela intermedia</name>
    <name type="common">Intermediate duckweed</name>
    <dbReference type="NCBI Taxonomy" id="51605"/>
    <lineage>
        <taxon>Eukaryota</taxon>
        <taxon>Viridiplantae</taxon>
        <taxon>Streptophyta</taxon>
        <taxon>Embryophyta</taxon>
        <taxon>Tracheophyta</taxon>
        <taxon>Spermatophyta</taxon>
        <taxon>Magnoliopsida</taxon>
        <taxon>Liliopsida</taxon>
        <taxon>Araceae</taxon>
        <taxon>Lemnoideae</taxon>
        <taxon>Spirodela</taxon>
    </lineage>
</organism>
<dbReference type="Pfam" id="PF25598">
    <property type="entry name" value="ARM_PUB"/>
    <property type="match status" value="1"/>
</dbReference>
<dbReference type="CDD" id="cd16664">
    <property type="entry name" value="RING-Ubox_PUB"/>
    <property type="match status" value="1"/>
</dbReference>
<dbReference type="InterPro" id="IPR013083">
    <property type="entry name" value="Znf_RING/FYVE/PHD"/>
</dbReference>
<dbReference type="PANTHER" id="PTHR23315">
    <property type="entry name" value="U BOX DOMAIN-CONTAINING"/>
    <property type="match status" value="1"/>
</dbReference>
<dbReference type="InterPro" id="IPR000225">
    <property type="entry name" value="Armadillo"/>
</dbReference>
<keyword evidence="10" id="KW-1185">Reference proteome</keyword>
<dbReference type="PROSITE" id="PS50176">
    <property type="entry name" value="ARM_REPEAT"/>
    <property type="match status" value="1"/>
</dbReference>
<keyword evidence="5" id="KW-0677">Repeat</keyword>
<feature type="domain" description="U-box" evidence="8">
    <location>
        <begin position="280"/>
        <end position="354"/>
    </location>
</feature>
<comment type="pathway">
    <text evidence="2">Protein modification; protein ubiquitination.</text>
</comment>
<dbReference type="InterPro" id="IPR011989">
    <property type="entry name" value="ARM-like"/>
</dbReference>
<protein>
    <recommendedName>
        <fullName evidence="3">RING-type E3 ubiquitin transferase</fullName>
        <ecNumber evidence="3">2.3.2.27</ecNumber>
    </recommendedName>
</protein>
<name>A0A7I8L561_SPIIN</name>
<dbReference type="Pfam" id="PF04564">
    <property type="entry name" value="U-box"/>
    <property type="match status" value="1"/>
</dbReference>
<dbReference type="EC" id="2.3.2.27" evidence="3"/>
<dbReference type="PANTHER" id="PTHR23315:SF284">
    <property type="entry name" value="U-BOX DOMAIN-CONTAINING PROTEIN 7"/>
    <property type="match status" value="1"/>
</dbReference>
<evidence type="ECO:0000256" key="5">
    <source>
        <dbReference type="ARBA" id="ARBA00022737"/>
    </source>
</evidence>
<dbReference type="EMBL" id="LR746274">
    <property type="protein sequence ID" value="CAA7405147.1"/>
    <property type="molecule type" value="Genomic_DNA"/>
</dbReference>
<dbReference type="PROSITE" id="PS51698">
    <property type="entry name" value="U_BOX"/>
    <property type="match status" value="1"/>
</dbReference>
<dbReference type="SMART" id="SM00185">
    <property type="entry name" value="ARM"/>
    <property type="match status" value="3"/>
</dbReference>
<dbReference type="InterPro" id="IPR016024">
    <property type="entry name" value="ARM-type_fold"/>
</dbReference>
<dbReference type="SUPFAM" id="SSF48371">
    <property type="entry name" value="ARM repeat"/>
    <property type="match status" value="1"/>
</dbReference>
<dbReference type="GO" id="GO:0016567">
    <property type="term" value="P:protein ubiquitination"/>
    <property type="evidence" value="ECO:0007669"/>
    <property type="project" value="UniProtKB-UniPathway"/>
</dbReference>
<keyword evidence="4" id="KW-0808">Transferase</keyword>
<gene>
    <name evidence="9" type="ORF">SI8410_11015825</name>
</gene>
<keyword evidence="6" id="KW-0833">Ubl conjugation pathway</keyword>
<dbReference type="FunFam" id="3.30.40.10:FF:000114">
    <property type="entry name" value="RING-type E3 ubiquitin transferase"/>
    <property type="match status" value="1"/>
</dbReference>
<evidence type="ECO:0000256" key="6">
    <source>
        <dbReference type="ARBA" id="ARBA00022786"/>
    </source>
</evidence>
<dbReference type="Gene3D" id="1.25.10.10">
    <property type="entry name" value="Leucine-rich Repeat Variant"/>
    <property type="match status" value="1"/>
</dbReference>
<evidence type="ECO:0000256" key="1">
    <source>
        <dbReference type="ARBA" id="ARBA00000900"/>
    </source>
</evidence>
<comment type="catalytic activity">
    <reaction evidence="1">
        <text>S-ubiquitinyl-[E2 ubiquitin-conjugating enzyme]-L-cysteine + [acceptor protein]-L-lysine = [E2 ubiquitin-conjugating enzyme]-L-cysteine + N(6)-ubiquitinyl-[acceptor protein]-L-lysine.</text>
        <dbReference type="EC" id="2.3.2.27"/>
    </reaction>
</comment>
<dbReference type="GO" id="GO:0061630">
    <property type="term" value="F:ubiquitin protein ligase activity"/>
    <property type="evidence" value="ECO:0007669"/>
    <property type="project" value="UniProtKB-EC"/>
</dbReference>
<evidence type="ECO:0000259" key="8">
    <source>
        <dbReference type="PROSITE" id="PS51698"/>
    </source>
</evidence>
<proteinExistence type="predicted"/>
<dbReference type="OrthoDB" id="6105938at2759"/>
<feature type="repeat" description="ARM" evidence="7">
    <location>
        <begin position="548"/>
        <end position="592"/>
    </location>
</feature>
<dbReference type="InterPro" id="IPR045210">
    <property type="entry name" value="RING-Ubox_PUB"/>
</dbReference>
<dbReference type="Proteomes" id="UP000663760">
    <property type="component" value="Chromosome 11"/>
</dbReference>
<evidence type="ECO:0000256" key="3">
    <source>
        <dbReference type="ARBA" id="ARBA00012483"/>
    </source>
</evidence>
<dbReference type="Gene3D" id="3.30.40.10">
    <property type="entry name" value="Zinc/RING finger domain, C3HC4 (zinc finger)"/>
    <property type="match status" value="1"/>
</dbReference>
<dbReference type="InterPro" id="IPR003613">
    <property type="entry name" value="Ubox_domain"/>
</dbReference>
<accession>A0A7I8L561</accession>
<dbReference type="UniPathway" id="UPA00143"/>
<evidence type="ECO:0000256" key="2">
    <source>
        <dbReference type="ARBA" id="ARBA00004906"/>
    </source>
</evidence>
<reference evidence="9" key="1">
    <citation type="submission" date="2020-02" db="EMBL/GenBank/DDBJ databases">
        <authorList>
            <person name="Scholz U."/>
            <person name="Mascher M."/>
            <person name="Fiebig A."/>
        </authorList>
    </citation>
    <scope>NUCLEOTIDE SEQUENCE</scope>
</reference>
<dbReference type="InterPro" id="IPR058678">
    <property type="entry name" value="ARM_PUB"/>
</dbReference>